<keyword evidence="3" id="KW-1185">Reference proteome</keyword>
<sequence length="205" mass="23482">MTQFNESRFWQAIDTAHHWKGAHWSEYDPDEQIALLTDHLATWNQEELLQFELTMRQELARLYTAEIIEFYTVVWGECTPTKAGYDFDGYVSDDMFLYFRCWMLLQGKAFCDDMRADINRFVSGGYSFDIARCDGEGMLYVTDNAYAATHGEEEDAIRDAAYDAAPELSYDDGDFALAREPLHGSALRARYPQLVAEMGALRTGA</sequence>
<feature type="domain" description="DUF4240" evidence="1">
    <location>
        <begin position="83"/>
        <end position="147"/>
    </location>
</feature>
<dbReference type="AlphaFoldDB" id="A0A381DXP4"/>
<evidence type="ECO:0000259" key="1">
    <source>
        <dbReference type="Pfam" id="PF14024"/>
    </source>
</evidence>
<dbReference type="EMBL" id="UFUW01000001">
    <property type="protein sequence ID" value="SUX17893.1"/>
    <property type="molecule type" value="Genomic_DNA"/>
</dbReference>
<accession>A0A381DXP4</accession>
<organism evidence="2 3">
    <name type="scientific">Cardiobacterium valvarum</name>
    <dbReference type="NCBI Taxonomy" id="194702"/>
    <lineage>
        <taxon>Bacteria</taxon>
        <taxon>Pseudomonadati</taxon>
        <taxon>Pseudomonadota</taxon>
        <taxon>Gammaproteobacteria</taxon>
        <taxon>Cardiobacteriales</taxon>
        <taxon>Cardiobacteriaceae</taxon>
        <taxon>Cardiobacterium</taxon>
    </lineage>
</organism>
<gene>
    <name evidence="2" type="ORF">NCTC13294_00152</name>
</gene>
<dbReference type="Pfam" id="PF14024">
    <property type="entry name" value="DUF4240"/>
    <property type="match status" value="2"/>
</dbReference>
<name>A0A381DXP4_9GAMM</name>
<dbReference type="OrthoDB" id="9814303at2"/>
<evidence type="ECO:0000313" key="3">
    <source>
        <dbReference type="Proteomes" id="UP000254572"/>
    </source>
</evidence>
<protein>
    <recommendedName>
        <fullName evidence="1">DUF4240 domain-containing protein</fullName>
    </recommendedName>
</protein>
<dbReference type="RefSeq" id="WP_115610493.1">
    <property type="nucleotide sequence ID" value="NZ_UFUW01000001.1"/>
</dbReference>
<evidence type="ECO:0000313" key="2">
    <source>
        <dbReference type="EMBL" id="SUX17893.1"/>
    </source>
</evidence>
<dbReference type="Proteomes" id="UP000254572">
    <property type="component" value="Unassembled WGS sequence"/>
</dbReference>
<feature type="domain" description="DUF4240" evidence="1">
    <location>
        <begin position="5"/>
        <end position="79"/>
    </location>
</feature>
<dbReference type="InterPro" id="IPR025334">
    <property type="entry name" value="DUF4240"/>
</dbReference>
<proteinExistence type="predicted"/>
<reference evidence="2 3" key="1">
    <citation type="submission" date="2018-06" db="EMBL/GenBank/DDBJ databases">
        <authorList>
            <consortium name="Pathogen Informatics"/>
            <person name="Doyle S."/>
        </authorList>
    </citation>
    <scope>NUCLEOTIDE SEQUENCE [LARGE SCALE GENOMIC DNA]</scope>
    <source>
        <strain evidence="2 3">NCTC13294</strain>
    </source>
</reference>